<accession>A0A805ZYF0</accession>
<protein>
    <submittedName>
        <fullName evidence="2">Uncharacterized protein</fullName>
    </submittedName>
</protein>
<dbReference type="Proteomes" id="UP000000664">
    <property type="component" value="Chromosome"/>
</dbReference>
<reference evidence="2 3" key="1">
    <citation type="journal article" date="2006" name="Proc. Natl. Acad. Sci. U.S.A.">
        <title>Comparative genomics of the lactic acid bacteria.</title>
        <authorList>
            <person name="Makarova K."/>
            <person name="Slesarev A."/>
            <person name="Wolf Y."/>
            <person name="Sorokin A."/>
            <person name="Mirkin B."/>
            <person name="Koonin E."/>
            <person name="Pavlov A."/>
            <person name="Pavlova N."/>
            <person name="Karamychev V."/>
            <person name="Polouchine N."/>
            <person name="Shakhova V."/>
            <person name="Grigoriev I."/>
            <person name="Lou Y."/>
            <person name="Rohksar D."/>
            <person name="Lucas S."/>
            <person name="Huang K."/>
            <person name="Goodstein D.M."/>
            <person name="Hawkins T."/>
            <person name="Plengvidhya V."/>
            <person name="Welker D."/>
            <person name="Hughes J."/>
            <person name="Goh Y."/>
            <person name="Benson A."/>
            <person name="Baldwin K."/>
            <person name="Lee J.H."/>
            <person name="Diaz-Muniz I."/>
            <person name="Dosti B."/>
            <person name="Smeianov V."/>
            <person name="Wechter W."/>
            <person name="Barabote R."/>
            <person name="Lorca G."/>
            <person name="Altermann E."/>
            <person name="Barrangou R."/>
            <person name="Ganesan B."/>
            <person name="Xie Y."/>
            <person name="Rawsthorne H."/>
            <person name="Tamir D."/>
            <person name="Parker C."/>
            <person name="Breidt F."/>
            <person name="Broadbent J."/>
            <person name="Hutkins R."/>
            <person name="O'Sullivan D."/>
            <person name="Steele J."/>
            <person name="Unlu G."/>
            <person name="Saier M."/>
            <person name="Klaenhammer T."/>
            <person name="Richardson P."/>
            <person name="Kozyavkin S."/>
            <person name="Weimer B."/>
            <person name="Mills D."/>
        </authorList>
    </citation>
    <scope>NUCLEOTIDE SEQUENCE [LARGE SCALE GENOMIC DNA]</scope>
    <source>
        <strain evidence="2">ATCC 33323</strain>
        <strain evidence="3">ATCC 33323 / DSM 20243 / BCRC 14619 / CIP 102991 / JCM 1131 / KCTC 3163 / NCIMB 11718 / NCTC 13722 / AM63</strain>
    </source>
</reference>
<dbReference type="RefSeq" id="WP_003648517.1">
    <property type="nucleotide sequence ID" value="NC_008530.1"/>
</dbReference>
<sequence>MTALNAEISPNSIILSMDTLASRKNNNGKTIPSYFTQKFEYYPFTQSILCGTGDFSIIRLAFDRSRSILSKEVKTFSLIIRDVLKNNIEKVNTDTTIYIFGFDEDMNTHAYALRSTNKFGIQEIASYSNPNWILKPQCEEAIDYLLNSDSNNKIHIFKELMKIEKNIDDKKTKERVGIGGQNILINLVAKDGEILSSINIIDEFEDYDKQYKFCLENL</sequence>
<name>A0A805ZYF0_LACGA</name>
<proteinExistence type="predicted"/>
<dbReference type="EMBL" id="CP000413">
    <property type="protein sequence ID" value="ABJ60056.1"/>
    <property type="molecule type" value="Genomic_DNA"/>
</dbReference>
<evidence type="ECO:0000313" key="2">
    <source>
        <dbReference type="EMBL" id="ABJ60056.1"/>
    </source>
</evidence>
<organism evidence="2 3">
    <name type="scientific">Lactobacillus gasseri (strain ATCC 33323 / DSM 20243 / BCRC 14619 / CIP 102991 / JCM 1131 / KCTC 3163 / NCIMB 11718 / NCTC 13722 / AM63)</name>
    <dbReference type="NCBI Taxonomy" id="324831"/>
    <lineage>
        <taxon>Bacteria</taxon>
        <taxon>Bacillati</taxon>
        <taxon>Bacillota</taxon>
        <taxon>Bacilli</taxon>
        <taxon>Lactobacillales</taxon>
        <taxon>Lactobacillaceae</taxon>
        <taxon>Lactobacillus</taxon>
    </lineage>
</organism>
<evidence type="ECO:0000313" key="3">
    <source>
        <dbReference type="Proteomes" id="UP000000664"/>
    </source>
</evidence>
<dbReference type="KEGG" id="lga:LGAS_0602"/>
<evidence type="ECO:0000313" key="1">
    <source>
        <dbReference type="EMBL" id="ABJ59996.1"/>
    </source>
</evidence>
<dbReference type="GeneID" id="29639178"/>
<dbReference type="AlphaFoldDB" id="A0A805ZYF0"/>
<dbReference type="KEGG" id="lga:LGAS_0664"/>
<dbReference type="EMBL" id="CP000413">
    <property type="protein sequence ID" value="ABJ59996.1"/>
    <property type="molecule type" value="Genomic_DNA"/>
</dbReference>
<gene>
    <name evidence="1" type="ordered locus">LGAS_0602</name>
    <name evidence="2" type="ordered locus">LGAS_0664</name>
</gene>